<sequence length="891" mass="100044">MKNTPRDVGPRNVGPPRWANWLLENFGHPDTQEEVQGDLLELYDYWRQMVGERRANWRYGLAALKLIRPLAKSKTQTYSALFPLHPDMLRNYLKIATRNLIKNRVYSAINIGGLALGMACCLLIALYVYDELSYDRFNANFAHIYRITERQTQPEGIVDVAVTPGPLAAALQKDFPEVQRTTRVGQWHGLLTKGRQAIEPEQFLIVDPSFFSLFSYPLIMGDTNTIFRGPNELVFSETTAERFFGADWRQKNLLGQSITLNKDQTFTLVGVAKNPPTQSHIQFDVLMPFKWLERNDEWSMKWNSNSYHTYLQLRPDGLGKAANPTAFADKLRGQLKQYQSGNETPLLLQPLSDIYLYSKFAFGTDYGKRSDITYIRIFVTVGLIVLLIAVINFINLATARASQRAKEVGVRKSVGAQRSSLVTQFLSEALLMTTLAMLVALLLAELLLPVFNNLAEKSMSIPYQMPTFWLVIIGLTGVVSLLTGLYPAFFLSSFRPVTVLKTGVSGYFSSGQTGRSFRQSLVVGQFVLSIALAISTVVIYRQLAYLQSTKLGFDKSQLLHVRLKGDLKQNALRFKSDVSQLPGVAQASVTTSNLVDMKNSSTIEWEGQTPKDEFLITQMNVDADFIRTTGMSMASGRNFSAQITSDTLSQLGTYLINETAAKRMGWTPASALGKKVKFWGTDGTIIGVVKDFHFRPLHVSIEPFIFRFRPKEFYFDLLVKTKPGMVASTLPAITAVYKKLDPNYPISYGFVDQDLDRQYRSEQRIGQIILYFAILTILVSCLGLFGLTAFTAEQRTKEIGIRKVLGASVASIVTLLSKDFLKLVLIALVIASPLAWYAMNRWLQSFAYKTSFEWWMPALAGLIAICIALLTISFQSIKAAISNPVKSLRNE</sequence>
<feature type="domain" description="ABC3 transporter permease C-terminal" evidence="7">
    <location>
        <begin position="772"/>
        <end position="884"/>
    </location>
</feature>
<keyword evidence="4 6" id="KW-1133">Transmembrane helix</keyword>
<feature type="transmembrane region" description="Helical" evidence="6">
    <location>
        <begin position="108"/>
        <end position="129"/>
    </location>
</feature>
<evidence type="ECO:0000256" key="3">
    <source>
        <dbReference type="ARBA" id="ARBA00022692"/>
    </source>
</evidence>
<dbReference type="InterPro" id="IPR025857">
    <property type="entry name" value="MacB_PCD"/>
</dbReference>
<keyword evidence="2" id="KW-1003">Cell membrane</keyword>
<gene>
    <name evidence="9" type="ORF">SAMN06269250_0765</name>
</gene>
<dbReference type="Pfam" id="PF12704">
    <property type="entry name" value="MacB_PCD"/>
    <property type="match status" value="2"/>
</dbReference>
<dbReference type="InterPro" id="IPR047699">
    <property type="entry name" value="Permease_put_prefix"/>
</dbReference>
<reference evidence="10" key="1">
    <citation type="submission" date="2017-09" db="EMBL/GenBank/DDBJ databases">
        <authorList>
            <person name="Varghese N."/>
            <person name="Submissions S."/>
        </authorList>
    </citation>
    <scope>NUCLEOTIDE SEQUENCE [LARGE SCALE GENOMIC DNA]</scope>
    <source>
        <strain evidence="10">DSM 29961</strain>
    </source>
</reference>
<evidence type="ECO:0000259" key="7">
    <source>
        <dbReference type="Pfam" id="PF02687"/>
    </source>
</evidence>
<feature type="domain" description="MacB-like periplasmic core" evidence="8">
    <location>
        <begin position="107"/>
        <end position="316"/>
    </location>
</feature>
<dbReference type="Pfam" id="PF02687">
    <property type="entry name" value="FtsX"/>
    <property type="match status" value="2"/>
</dbReference>
<organism evidence="9 10">
    <name type="scientific">Spirosoma fluviale</name>
    <dbReference type="NCBI Taxonomy" id="1597977"/>
    <lineage>
        <taxon>Bacteria</taxon>
        <taxon>Pseudomonadati</taxon>
        <taxon>Bacteroidota</taxon>
        <taxon>Cytophagia</taxon>
        <taxon>Cytophagales</taxon>
        <taxon>Cytophagaceae</taxon>
        <taxon>Spirosoma</taxon>
    </lineage>
</organism>
<evidence type="ECO:0000256" key="1">
    <source>
        <dbReference type="ARBA" id="ARBA00004651"/>
    </source>
</evidence>
<evidence type="ECO:0000259" key="8">
    <source>
        <dbReference type="Pfam" id="PF12704"/>
    </source>
</evidence>
<dbReference type="GO" id="GO:0022857">
    <property type="term" value="F:transmembrane transporter activity"/>
    <property type="evidence" value="ECO:0007669"/>
    <property type="project" value="TreeGrafter"/>
</dbReference>
<feature type="domain" description="MacB-like periplasmic core" evidence="8">
    <location>
        <begin position="527"/>
        <end position="692"/>
    </location>
</feature>
<feature type="transmembrane region" description="Helical" evidence="6">
    <location>
        <begin position="374"/>
        <end position="396"/>
    </location>
</feature>
<evidence type="ECO:0000256" key="2">
    <source>
        <dbReference type="ARBA" id="ARBA00022475"/>
    </source>
</evidence>
<dbReference type="PANTHER" id="PTHR30572:SF18">
    <property type="entry name" value="ABC-TYPE MACROLIDE FAMILY EXPORT SYSTEM PERMEASE COMPONENT 2"/>
    <property type="match status" value="1"/>
</dbReference>
<dbReference type="GO" id="GO:0005886">
    <property type="term" value="C:plasma membrane"/>
    <property type="evidence" value="ECO:0007669"/>
    <property type="project" value="UniProtKB-SubCell"/>
</dbReference>
<dbReference type="Proteomes" id="UP000219452">
    <property type="component" value="Unassembled WGS sequence"/>
</dbReference>
<evidence type="ECO:0000256" key="4">
    <source>
        <dbReference type="ARBA" id="ARBA00022989"/>
    </source>
</evidence>
<feature type="transmembrane region" description="Helical" evidence="6">
    <location>
        <begin position="521"/>
        <end position="540"/>
    </location>
</feature>
<keyword evidence="10" id="KW-1185">Reference proteome</keyword>
<protein>
    <submittedName>
        <fullName evidence="9">Duplicated orphan permease</fullName>
    </submittedName>
</protein>
<dbReference type="AlphaFoldDB" id="A0A286F769"/>
<dbReference type="EMBL" id="OCNH01000001">
    <property type="protein sequence ID" value="SOD79033.1"/>
    <property type="molecule type" value="Genomic_DNA"/>
</dbReference>
<evidence type="ECO:0000256" key="6">
    <source>
        <dbReference type="SAM" id="Phobius"/>
    </source>
</evidence>
<feature type="transmembrane region" description="Helical" evidence="6">
    <location>
        <begin position="468"/>
        <end position="491"/>
    </location>
</feature>
<proteinExistence type="predicted"/>
<feature type="transmembrane region" description="Helical" evidence="6">
    <location>
        <begin position="820"/>
        <end position="839"/>
    </location>
</feature>
<feature type="transmembrane region" description="Helical" evidence="6">
    <location>
        <begin position="429"/>
        <end position="448"/>
    </location>
</feature>
<comment type="subcellular location">
    <subcellularLocation>
        <location evidence="1">Cell membrane</location>
        <topology evidence="1">Multi-pass membrane protein</topology>
    </subcellularLocation>
</comment>
<dbReference type="PANTHER" id="PTHR30572">
    <property type="entry name" value="MEMBRANE COMPONENT OF TRANSPORTER-RELATED"/>
    <property type="match status" value="1"/>
</dbReference>
<name>A0A286F769_9BACT</name>
<feature type="domain" description="ABC3 transporter permease C-terminal" evidence="7">
    <location>
        <begin position="380"/>
        <end position="492"/>
    </location>
</feature>
<feature type="transmembrane region" description="Helical" evidence="6">
    <location>
        <begin position="768"/>
        <end position="792"/>
    </location>
</feature>
<evidence type="ECO:0000313" key="10">
    <source>
        <dbReference type="Proteomes" id="UP000219452"/>
    </source>
</evidence>
<keyword evidence="5 6" id="KW-0472">Membrane</keyword>
<evidence type="ECO:0000256" key="5">
    <source>
        <dbReference type="ARBA" id="ARBA00023136"/>
    </source>
</evidence>
<dbReference type="InterPro" id="IPR050250">
    <property type="entry name" value="Macrolide_Exporter_MacB"/>
</dbReference>
<accession>A0A286F769</accession>
<dbReference type="RefSeq" id="WP_218840194.1">
    <property type="nucleotide sequence ID" value="NZ_OCNH01000001.1"/>
</dbReference>
<keyword evidence="3 6" id="KW-0812">Transmembrane</keyword>
<feature type="transmembrane region" description="Helical" evidence="6">
    <location>
        <begin position="854"/>
        <end position="874"/>
    </location>
</feature>
<dbReference type="InterPro" id="IPR003838">
    <property type="entry name" value="ABC3_permease_C"/>
</dbReference>
<evidence type="ECO:0000313" key="9">
    <source>
        <dbReference type="EMBL" id="SOD79033.1"/>
    </source>
</evidence>
<dbReference type="NCBIfam" id="NF038404">
    <property type="entry name" value="perm_prefix_2"/>
    <property type="match status" value="1"/>
</dbReference>